<evidence type="ECO:0000313" key="2">
    <source>
        <dbReference type="Proteomes" id="UP000321523"/>
    </source>
</evidence>
<protein>
    <submittedName>
        <fullName evidence="1">Uncharacterized protein</fullName>
    </submittedName>
</protein>
<dbReference type="EMBL" id="BJYZ01000064">
    <property type="protein sequence ID" value="GEO43139.1"/>
    <property type="molecule type" value="Genomic_DNA"/>
</dbReference>
<dbReference type="AlphaFoldDB" id="A0A512E338"/>
<sequence length="119" mass="12882">MDAVDFLTENQGPIAPTRPRSVYFDVVVEARKPGFDVDSFRQGLQEALVQDPDLLALGRRQGGFNDHAGFVGVGVEQAVAVAPAVACRVRIDFRSDGRIDRDVVDAIIADNVKAELTLS</sequence>
<organism evidence="1 2">
    <name type="scientific">Skermanella aerolata</name>
    <dbReference type="NCBI Taxonomy" id="393310"/>
    <lineage>
        <taxon>Bacteria</taxon>
        <taxon>Pseudomonadati</taxon>
        <taxon>Pseudomonadota</taxon>
        <taxon>Alphaproteobacteria</taxon>
        <taxon>Rhodospirillales</taxon>
        <taxon>Azospirillaceae</taxon>
        <taxon>Skermanella</taxon>
    </lineage>
</organism>
<evidence type="ECO:0000313" key="1">
    <source>
        <dbReference type="EMBL" id="GEO43139.1"/>
    </source>
</evidence>
<keyword evidence="2" id="KW-1185">Reference proteome</keyword>
<dbReference type="Proteomes" id="UP000321523">
    <property type="component" value="Unassembled WGS sequence"/>
</dbReference>
<name>A0A512E338_9PROT</name>
<proteinExistence type="predicted"/>
<gene>
    <name evidence="1" type="ORF">SAE02_72870</name>
</gene>
<comment type="caution">
    <text evidence="1">The sequence shown here is derived from an EMBL/GenBank/DDBJ whole genome shotgun (WGS) entry which is preliminary data.</text>
</comment>
<dbReference type="RefSeq" id="WP_044436896.1">
    <property type="nucleotide sequence ID" value="NZ_BJYZ01000064.1"/>
</dbReference>
<reference evidence="1 2" key="1">
    <citation type="submission" date="2019-07" db="EMBL/GenBank/DDBJ databases">
        <title>Whole genome shotgun sequence of Skermanella aerolata NBRC 106429.</title>
        <authorList>
            <person name="Hosoyama A."/>
            <person name="Uohara A."/>
            <person name="Ohji S."/>
            <person name="Ichikawa N."/>
        </authorList>
    </citation>
    <scope>NUCLEOTIDE SEQUENCE [LARGE SCALE GENOMIC DNA]</scope>
    <source>
        <strain evidence="1 2">NBRC 106429</strain>
    </source>
</reference>
<accession>A0A512E338</accession>